<accession>A0A9J9UB70</accession>
<dbReference type="EMBL" id="CP001392">
    <property type="protein sequence ID" value="ACM34194.1"/>
    <property type="molecule type" value="Genomic_DNA"/>
</dbReference>
<organism evidence="2 3">
    <name type="scientific">Acidovorax ebreus (strain TPSY)</name>
    <name type="common">Diaphorobacter sp. (strain TPSY)</name>
    <dbReference type="NCBI Taxonomy" id="535289"/>
    <lineage>
        <taxon>Bacteria</taxon>
        <taxon>Pseudomonadati</taxon>
        <taxon>Pseudomonadota</taxon>
        <taxon>Betaproteobacteria</taxon>
        <taxon>Burkholderiales</taxon>
        <taxon>Comamonadaceae</taxon>
        <taxon>Diaphorobacter</taxon>
    </lineage>
</organism>
<feature type="chain" id="PRO_5039889828" description="Lipoprotein" evidence="1">
    <location>
        <begin position="21"/>
        <end position="125"/>
    </location>
</feature>
<dbReference type="PIRSF" id="PIRSF020555">
    <property type="entry name" value="UCP020555"/>
    <property type="match status" value="1"/>
</dbReference>
<feature type="signal peptide" evidence="1">
    <location>
        <begin position="1"/>
        <end position="20"/>
    </location>
</feature>
<reference evidence="2 3" key="1">
    <citation type="journal article" date="2010" name="J. Bacteriol.">
        <title>Completed genome sequence of the anaerobic iron-oxidizing bacterium Acidovorax ebreus strain TPSY.</title>
        <authorList>
            <person name="Byrne-Bailey K.G."/>
            <person name="Weber K.A."/>
            <person name="Chair A.H."/>
            <person name="Bose S."/>
            <person name="Knox T."/>
            <person name="Spanbauer T.L."/>
            <person name="Chertkov O."/>
            <person name="Coates J.D."/>
        </authorList>
    </citation>
    <scope>NUCLEOTIDE SEQUENCE [LARGE SCALE GENOMIC DNA]</scope>
    <source>
        <strain evidence="2 3">TPSY</strain>
    </source>
</reference>
<sequence length="125" mass="13649">MSRHTTTRLALPIAAALVMAGCATTSHQPLYGWDGYQPQVYEYLKSSGNADAEQQVAKLEEAQQKIEQRGQALPPGYRAHMGMLYAKAGQEEKSVAALTAEKTTFPESASFMDFLLRTLTGKAPQ</sequence>
<protein>
    <recommendedName>
        <fullName evidence="4">Lipoprotein</fullName>
    </recommendedName>
</protein>
<keyword evidence="3" id="KW-1185">Reference proteome</keyword>
<dbReference type="RefSeq" id="WP_015914080.1">
    <property type="nucleotide sequence ID" value="NC_011992.1"/>
</dbReference>
<gene>
    <name evidence="2" type="ordered locus">Dtpsy_2760</name>
</gene>
<name>A0A9J9UB70_ACIET</name>
<dbReference type="KEGG" id="dia:Dtpsy_2760"/>
<dbReference type="Proteomes" id="UP000000450">
    <property type="component" value="Chromosome"/>
</dbReference>
<dbReference type="AlphaFoldDB" id="A0A9J9UB70"/>
<evidence type="ECO:0000313" key="3">
    <source>
        <dbReference type="Proteomes" id="UP000000450"/>
    </source>
</evidence>
<evidence type="ECO:0008006" key="4">
    <source>
        <dbReference type="Google" id="ProtNLM"/>
    </source>
</evidence>
<dbReference type="Pfam" id="PF16068">
    <property type="entry name" value="DUF4810"/>
    <property type="match status" value="1"/>
</dbReference>
<keyword evidence="1" id="KW-0732">Signal</keyword>
<evidence type="ECO:0000256" key="1">
    <source>
        <dbReference type="SAM" id="SignalP"/>
    </source>
</evidence>
<dbReference type="InterPro" id="IPR014508">
    <property type="entry name" value="UCP020555_TPR-like"/>
</dbReference>
<evidence type="ECO:0000313" key="2">
    <source>
        <dbReference type="EMBL" id="ACM34194.1"/>
    </source>
</evidence>
<proteinExistence type="predicted"/>
<dbReference type="PROSITE" id="PS51257">
    <property type="entry name" value="PROKAR_LIPOPROTEIN"/>
    <property type="match status" value="1"/>
</dbReference>